<dbReference type="Proteomes" id="UP000887540">
    <property type="component" value="Unplaced"/>
</dbReference>
<feature type="region of interest" description="Disordered" evidence="1">
    <location>
        <begin position="1"/>
        <end position="31"/>
    </location>
</feature>
<reference evidence="3" key="1">
    <citation type="submission" date="2022-11" db="UniProtKB">
        <authorList>
            <consortium name="WormBaseParasite"/>
        </authorList>
    </citation>
    <scope>IDENTIFICATION</scope>
</reference>
<evidence type="ECO:0000313" key="2">
    <source>
        <dbReference type="Proteomes" id="UP000887540"/>
    </source>
</evidence>
<name>A0A914BZ00_9BILA</name>
<dbReference type="AlphaFoldDB" id="A0A914BZ00"/>
<evidence type="ECO:0000313" key="3">
    <source>
        <dbReference type="WBParaSite" id="ACRNAN_Path_1328.g5220.t1"/>
    </source>
</evidence>
<feature type="compositionally biased region" description="Basic residues" evidence="1">
    <location>
        <begin position="65"/>
        <end position="79"/>
    </location>
</feature>
<dbReference type="WBParaSite" id="ACRNAN_Path_1328.g5220.t1">
    <property type="protein sequence ID" value="ACRNAN_Path_1328.g5220.t1"/>
    <property type="gene ID" value="ACRNAN_Path_1328.g5220"/>
</dbReference>
<sequence>MNNKKLQHRLAKGAEEEGHFLTTGRQSQLEQEFEDIQDMAEESGNIVGNVVREGGERSFAQNKQRDRRVKQIHHRAQKL</sequence>
<feature type="region of interest" description="Disordered" evidence="1">
    <location>
        <begin position="51"/>
        <end position="79"/>
    </location>
</feature>
<feature type="compositionally biased region" description="Basic residues" evidence="1">
    <location>
        <begin position="1"/>
        <end position="11"/>
    </location>
</feature>
<keyword evidence="2" id="KW-1185">Reference proteome</keyword>
<protein>
    <submittedName>
        <fullName evidence="3">Uncharacterized protein</fullName>
    </submittedName>
</protein>
<organism evidence="2 3">
    <name type="scientific">Acrobeloides nanus</name>
    <dbReference type="NCBI Taxonomy" id="290746"/>
    <lineage>
        <taxon>Eukaryota</taxon>
        <taxon>Metazoa</taxon>
        <taxon>Ecdysozoa</taxon>
        <taxon>Nematoda</taxon>
        <taxon>Chromadorea</taxon>
        <taxon>Rhabditida</taxon>
        <taxon>Tylenchina</taxon>
        <taxon>Cephalobomorpha</taxon>
        <taxon>Cephaloboidea</taxon>
        <taxon>Cephalobidae</taxon>
        <taxon>Acrobeloides</taxon>
    </lineage>
</organism>
<proteinExistence type="predicted"/>
<accession>A0A914BZ00</accession>
<evidence type="ECO:0000256" key="1">
    <source>
        <dbReference type="SAM" id="MobiDB-lite"/>
    </source>
</evidence>